<evidence type="ECO:0000256" key="1">
    <source>
        <dbReference type="SAM" id="MobiDB-lite"/>
    </source>
</evidence>
<name>A0AAX4ING4_9PEZI</name>
<evidence type="ECO:0000313" key="3">
    <source>
        <dbReference type="Proteomes" id="UP001322277"/>
    </source>
</evidence>
<dbReference type="EMBL" id="CP137310">
    <property type="protein sequence ID" value="WQF85030.1"/>
    <property type="molecule type" value="Genomic_DNA"/>
</dbReference>
<gene>
    <name evidence="2" type="ORF">CDEST_10044</name>
</gene>
<evidence type="ECO:0000313" key="2">
    <source>
        <dbReference type="EMBL" id="WQF85030.1"/>
    </source>
</evidence>
<sequence>MFGSVRLFPTLAQKEATSQSLSPANAPLLDCSKATWARLPSFHGGDVQEKAGSLGTLEDGIRRLPPVSPVPNLSGPETLVVA</sequence>
<protein>
    <submittedName>
        <fullName evidence="2">Uncharacterized protein</fullName>
    </submittedName>
</protein>
<organism evidence="2 3">
    <name type="scientific">Colletotrichum destructivum</name>
    <dbReference type="NCBI Taxonomy" id="34406"/>
    <lineage>
        <taxon>Eukaryota</taxon>
        <taxon>Fungi</taxon>
        <taxon>Dikarya</taxon>
        <taxon>Ascomycota</taxon>
        <taxon>Pezizomycotina</taxon>
        <taxon>Sordariomycetes</taxon>
        <taxon>Hypocreomycetidae</taxon>
        <taxon>Glomerellales</taxon>
        <taxon>Glomerellaceae</taxon>
        <taxon>Colletotrichum</taxon>
        <taxon>Colletotrichum destructivum species complex</taxon>
    </lineage>
</organism>
<keyword evidence="3" id="KW-1185">Reference proteome</keyword>
<dbReference type="AlphaFoldDB" id="A0AAX4ING4"/>
<accession>A0AAX4ING4</accession>
<reference evidence="3" key="1">
    <citation type="journal article" date="2023" name="bioRxiv">
        <title>Complete genome of the Medicago anthracnose fungus, Colletotrichum destructivum, reveals a mini-chromosome-like region within a core chromosome.</title>
        <authorList>
            <person name="Lapalu N."/>
            <person name="Simon A."/>
            <person name="Lu A."/>
            <person name="Plaumann P.-L."/>
            <person name="Amselem J."/>
            <person name="Pigne S."/>
            <person name="Auger A."/>
            <person name="Koch C."/>
            <person name="Dallery J.-F."/>
            <person name="O'Connell R.J."/>
        </authorList>
    </citation>
    <scope>NUCLEOTIDE SEQUENCE [LARGE SCALE GENOMIC DNA]</scope>
    <source>
        <strain evidence="3">CBS 520.97</strain>
    </source>
</reference>
<proteinExistence type="predicted"/>
<feature type="region of interest" description="Disordered" evidence="1">
    <location>
        <begin position="47"/>
        <end position="82"/>
    </location>
</feature>
<dbReference type="KEGG" id="cdet:87946546"/>
<dbReference type="Proteomes" id="UP001322277">
    <property type="component" value="Chromosome 6"/>
</dbReference>
<dbReference type="GeneID" id="87946546"/>
<dbReference type="RefSeq" id="XP_062782253.1">
    <property type="nucleotide sequence ID" value="XM_062926202.1"/>
</dbReference>